<dbReference type="AlphaFoldDB" id="A0A8W8I372"/>
<keyword evidence="3" id="KW-1185">Reference proteome</keyword>
<sequence>MGKSLCDPIIFELYQWAWTAFKRPQTRPGRNSKRCNPFYINPKNFWDQLQLVIGTEEDVHIRREVIALYVYALRSTSCEYMTGSKGDGFFFYWSDLDMMLSTPYPEISMESVHPECALIATRNGCQPGFSTQMAAMMNEETSDNSENDVKSYDVLPTQSRLVAAVTKAVLQVFSKKDKECHKRRKRQQKRHGSKRQRALNTPGINFESTEK</sequence>
<feature type="region of interest" description="Disordered" evidence="1">
    <location>
        <begin position="176"/>
        <end position="211"/>
    </location>
</feature>
<dbReference type="Proteomes" id="UP000005408">
    <property type="component" value="Unassembled WGS sequence"/>
</dbReference>
<accession>A0A8W8I372</accession>
<evidence type="ECO:0000313" key="2">
    <source>
        <dbReference type="EnsemblMetazoa" id="G12330.1:cds"/>
    </source>
</evidence>
<name>A0A8W8I372_MAGGI</name>
<organism evidence="2 3">
    <name type="scientific">Magallana gigas</name>
    <name type="common">Pacific oyster</name>
    <name type="synonym">Crassostrea gigas</name>
    <dbReference type="NCBI Taxonomy" id="29159"/>
    <lineage>
        <taxon>Eukaryota</taxon>
        <taxon>Metazoa</taxon>
        <taxon>Spiralia</taxon>
        <taxon>Lophotrochozoa</taxon>
        <taxon>Mollusca</taxon>
        <taxon>Bivalvia</taxon>
        <taxon>Autobranchia</taxon>
        <taxon>Pteriomorphia</taxon>
        <taxon>Ostreida</taxon>
        <taxon>Ostreoidea</taxon>
        <taxon>Ostreidae</taxon>
        <taxon>Magallana</taxon>
    </lineage>
</organism>
<evidence type="ECO:0000256" key="1">
    <source>
        <dbReference type="SAM" id="MobiDB-lite"/>
    </source>
</evidence>
<proteinExistence type="predicted"/>
<protein>
    <submittedName>
        <fullName evidence="2">Uncharacterized protein</fullName>
    </submittedName>
</protein>
<evidence type="ECO:0000313" key="3">
    <source>
        <dbReference type="Proteomes" id="UP000005408"/>
    </source>
</evidence>
<dbReference type="EnsemblMetazoa" id="G12330.1">
    <property type="protein sequence ID" value="G12330.1:cds"/>
    <property type="gene ID" value="G12330"/>
</dbReference>
<feature type="compositionally biased region" description="Basic residues" evidence="1">
    <location>
        <begin position="181"/>
        <end position="197"/>
    </location>
</feature>
<reference evidence="2" key="1">
    <citation type="submission" date="2022-08" db="UniProtKB">
        <authorList>
            <consortium name="EnsemblMetazoa"/>
        </authorList>
    </citation>
    <scope>IDENTIFICATION</scope>
    <source>
        <strain evidence="2">05x7-T-G4-1.051#20</strain>
    </source>
</reference>
<feature type="compositionally biased region" description="Polar residues" evidence="1">
    <location>
        <begin position="198"/>
        <end position="211"/>
    </location>
</feature>